<comment type="caution">
    <text evidence="2">The sequence shown here is derived from an EMBL/GenBank/DDBJ whole genome shotgun (WGS) entry which is preliminary data.</text>
</comment>
<dbReference type="AlphaFoldDB" id="A0A6L8Q6V9"/>
<sequence length="544" mass="61495">MKKKLNTNNFKRQMLENGYLYEQLPPCFTTQTFSKKADEIFEVVKGKKYVTTPTTISMHKNDGTRRIVSVPNPLSFASAVHVFSSNWTICRKFADSSNSQSNVTFILEYEDSAGQKVEREFINSERQRDHLGVVSHFLHNLREKIIVSLGRPYKLSLDIATFYDSIYTHSLTWSMCGKEPAKRWHSLVVNKEDKKHKELKPQYYDQADKLDCAIRRMKGNETNGIVTGPFLSRIFSEMLLCGIDGILRKQAGLVFKRYVDDYSFYFHSEAEAERGITSIESVLHGFGLNLNPAKTKIERYPFDIADDLYKRLRIAYEGEGVYGLLSEASRADVEGSKGAFKYALKMLQRKVDPKKEDPIDIPILMNIGISRPSCSLLAFLYLKKRKETLDINQVGATLNDMIAGAVEDGLEQEALNALYYCRELKIHLTSCNVVEVLKKGNDLCCLIALDYVHNRSDSIDCQADGAGDIDLAEAELSQRLKGETTDGSHWLLIYESLNHGFLDVSLGEGVTAESMRQLALLGVSFYEGFADPDFGWASEVAMNE</sequence>
<dbReference type="EMBL" id="VJNE01000035">
    <property type="protein sequence ID" value="MZG29059.1"/>
    <property type="molecule type" value="Genomic_DNA"/>
</dbReference>
<dbReference type="Pfam" id="PF00078">
    <property type="entry name" value="RVT_1"/>
    <property type="match status" value="1"/>
</dbReference>
<evidence type="ECO:0000313" key="3">
    <source>
        <dbReference type="Proteomes" id="UP000472380"/>
    </source>
</evidence>
<dbReference type="InterPro" id="IPR000477">
    <property type="entry name" value="RT_dom"/>
</dbReference>
<keyword evidence="2" id="KW-0695">RNA-directed DNA polymerase</keyword>
<evidence type="ECO:0000259" key="1">
    <source>
        <dbReference type="PROSITE" id="PS50878"/>
    </source>
</evidence>
<dbReference type="RefSeq" id="WP_161128425.1">
    <property type="nucleotide sequence ID" value="NZ_VJNE01000035.1"/>
</dbReference>
<accession>A0A6L8Q6V9</accession>
<feature type="domain" description="Reverse transcriptase" evidence="1">
    <location>
        <begin position="1"/>
        <end position="321"/>
    </location>
</feature>
<dbReference type="PROSITE" id="PS50878">
    <property type="entry name" value="RT_POL"/>
    <property type="match status" value="1"/>
</dbReference>
<gene>
    <name evidence="2" type="ORF">FM068_10825</name>
</gene>
<proteinExistence type="predicted"/>
<reference evidence="2 3" key="1">
    <citation type="submission" date="2019-07" db="EMBL/GenBank/DDBJ databases">
        <title>Draft genome sequence of Adlercreutzia equolifaciens IPLA 37004, a human intestinal strain that does not produces equol from daidzein.</title>
        <authorList>
            <person name="Vazquez L."/>
            <person name="Florez A.B."/>
            <person name="Mayo B."/>
        </authorList>
    </citation>
    <scope>NUCLEOTIDE SEQUENCE [LARGE SCALE GENOMIC DNA]</scope>
    <source>
        <strain evidence="2 3">IPLA 37004</strain>
    </source>
</reference>
<name>A0A6L8Q6V9_9ACTN</name>
<organism evidence="2 3">
    <name type="scientific">Adlercreutzia equolifaciens</name>
    <dbReference type="NCBI Taxonomy" id="446660"/>
    <lineage>
        <taxon>Bacteria</taxon>
        <taxon>Bacillati</taxon>
        <taxon>Actinomycetota</taxon>
        <taxon>Coriobacteriia</taxon>
        <taxon>Eggerthellales</taxon>
        <taxon>Eggerthellaceae</taxon>
        <taxon>Adlercreutzia</taxon>
    </lineage>
</organism>
<dbReference type="Proteomes" id="UP000472380">
    <property type="component" value="Unassembled WGS sequence"/>
</dbReference>
<dbReference type="CDD" id="cd01646">
    <property type="entry name" value="RT_Bac_retron_I"/>
    <property type="match status" value="1"/>
</dbReference>
<keyword evidence="2" id="KW-0548">Nucleotidyltransferase</keyword>
<protein>
    <submittedName>
        <fullName evidence="2">RNA-directed DNA polymerase</fullName>
    </submittedName>
</protein>
<keyword evidence="2" id="KW-0808">Transferase</keyword>
<dbReference type="GO" id="GO:0003964">
    <property type="term" value="F:RNA-directed DNA polymerase activity"/>
    <property type="evidence" value="ECO:0007669"/>
    <property type="project" value="UniProtKB-KW"/>
</dbReference>
<evidence type="ECO:0000313" key="2">
    <source>
        <dbReference type="EMBL" id="MZG29059.1"/>
    </source>
</evidence>